<dbReference type="Gene3D" id="1.10.10.2910">
    <property type="match status" value="1"/>
</dbReference>
<dbReference type="SMART" id="SM00530">
    <property type="entry name" value="HTH_XRE"/>
    <property type="match status" value="1"/>
</dbReference>
<reference evidence="3" key="1">
    <citation type="submission" date="2018-06" db="EMBL/GenBank/DDBJ databases">
        <authorList>
            <person name="Zhirakovskaya E."/>
        </authorList>
    </citation>
    <scope>NUCLEOTIDE SEQUENCE</scope>
</reference>
<dbReference type="InterPro" id="IPR001387">
    <property type="entry name" value="Cro/C1-type_HTH"/>
</dbReference>
<comment type="similarity">
    <text evidence="1">Belongs to the short-chain fatty acyl-CoA assimilation regulator (ScfR) family.</text>
</comment>
<organism evidence="3">
    <name type="scientific">hydrothermal vent metagenome</name>
    <dbReference type="NCBI Taxonomy" id="652676"/>
    <lineage>
        <taxon>unclassified sequences</taxon>
        <taxon>metagenomes</taxon>
        <taxon>ecological metagenomes</taxon>
    </lineage>
</organism>
<accession>A0A3B0Y7Z9</accession>
<dbReference type="GO" id="GO:0003677">
    <property type="term" value="F:DNA binding"/>
    <property type="evidence" value="ECO:0007669"/>
    <property type="project" value="InterPro"/>
</dbReference>
<dbReference type="Pfam" id="PF06114">
    <property type="entry name" value="Peptidase_M78"/>
    <property type="match status" value="1"/>
</dbReference>
<dbReference type="EMBL" id="UOFM01000145">
    <property type="protein sequence ID" value="VAW75721.1"/>
    <property type="molecule type" value="Genomic_DNA"/>
</dbReference>
<dbReference type="AlphaFoldDB" id="A0A3B0Y7Z9"/>
<feature type="domain" description="HTH cro/C1-type" evidence="2">
    <location>
        <begin position="6"/>
        <end position="60"/>
    </location>
</feature>
<dbReference type="Gene3D" id="1.10.260.40">
    <property type="entry name" value="lambda repressor-like DNA-binding domains"/>
    <property type="match status" value="1"/>
</dbReference>
<dbReference type="Pfam" id="PF01381">
    <property type="entry name" value="HTH_3"/>
    <property type="match status" value="1"/>
</dbReference>
<name>A0A3B0Y7Z9_9ZZZZ</name>
<dbReference type="PANTHER" id="PTHR43236:SF1">
    <property type="entry name" value="BLL7220 PROTEIN"/>
    <property type="match status" value="1"/>
</dbReference>
<dbReference type="InterPro" id="IPR010982">
    <property type="entry name" value="Lambda_DNA-bd_dom_sf"/>
</dbReference>
<dbReference type="PROSITE" id="PS50943">
    <property type="entry name" value="HTH_CROC1"/>
    <property type="match status" value="1"/>
</dbReference>
<dbReference type="InterPro" id="IPR010359">
    <property type="entry name" value="IrrE_HExxH"/>
</dbReference>
<gene>
    <name evidence="3" type="ORF">MNBD_GAMMA14-501</name>
</gene>
<sequence length="355" mass="39569">MIGDRILQARKASGLSMRALAEKAHISAMAISKYENNRSTPSSGVLLSLADALGVRVEYFFRVSKIQLKEVEYRKHSKLPKKMLAQIEGDVIEQIERYLELEEFLPVSPVESFTLPNDLPFIESYDDIEQVASIVRHAWGLGDNSIPDFIDTLEEKGVMVFQSKALHQEKFDGLSAEVNGTPVVVVGRDWPGDRQRFTLAHELGHLVLKGSLAEDLDEEIAANRFAGAFLAPASEVLKELGNRRSRLEPVELCVLKCAYGLSMQGWLHRAVDLGVLSKSAYASMRKLFAMKGWSKQEPGEQYPPEKPKLFMQLVFHAYAEELVSESKAAELLGKSVSSFRTIRNVGACESEAVNQ</sequence>
<dbReference type="SUPFAM" id="SSF47413">
    <property type="entry name" value="lambda repressor-like DNA-binding domains"/>
    <property type="match status" value="1"/>
</dbReference>
<protein>
    <submittedName>
        <fullName evidence="3">Transcriptional regulator, XRE family</fullName>
    </submittedName>
</protein>
<dbReference type="InterPro" id="IPR052345">
    <property type="entry name" value="Rad_response_metalloprotease"/>
</dbReference>
<evidence type="ECO:0000259" key="2">
    <source>
        <dbReference type="PROSITE" id="PS50943"/>
    </source>
</evidence>
<proteinExistence type="inferred from homology"/>
<dbReference type="CDD" id="cd00093">
    <property type="entry name" value="HTH_XRE"/>
    <property type="match status" value="1"/>
</dbReference>
<dbReference type="PANTHER" id="PTHR43236">
    <property type="entry name" value="ANTITOXIN HIGA1"/>
    <property type="match status" value="1"/>
</dbReference>
<evidence type="ECO:0000256" key="1">
    <source>
        <dbReference type="ARBA" id="ARBA00007227"/>
    </source>
</evidence>
<evidence type="ECO:0000313" key="3">
    <source>
        <dbReference type="EMBL" id="VAW75721.1"/>
    </source>
</evidence>